<dbReference type="InterPro" id="IPR036796">
    <property type="entry name" value="Ribosomal_uL11_N_sf"/>
</dbReference>
<dbReference type="Pfam" id="PF03946">
    <property type="entry name" value="Ribosomal_L11_N"/>
    <property type="match status" value="1"/>
</dbReference>
<dbReference type="Proteomes" id="UP000215914">
    <property type="component" value="Chromosome 11"/>
</dbReference>
<dbReference type="GO" id="GO:0070180">
    <property type="term" value="F:large ribosomal subunit rRNA binding"/>
    <property type="evidence" value="ECO:0000318"/>
    <property type="project" value="GO_Central"/>
</dbReference>
<dbReference type="SMART" id="SM00649">
    <property type="entry name" value="RL11"/>
    <property type="match status" value="1"/>
</dbReference>
<evidence type="ECO:0000259" key="7">
    <source>
        <dbReference type="Pfam" id="PF03946"/>
    </source>
</evidence>
<dbReference type="Pfam" id="PF00298">
    <property type="entry name" value="Ribosomal_L11"/>
    <property type="match status" value="1"/>
</dbReference>
<evidence type="ECO:0000313" key="10">
    <source>
        <dbReference type="Proteomes" id="UP000215914"/>
    </source>
</evidence>
<sequence>MPPKFDPTQVVDVYVRVTGGEVGAASSLAPKIGPLGLSPRKIGEDIAKETAKDWKGLRVTVKLTVQNRQATVSVVPSAAALVIKALKEPERDGKKVKNIKHSGNILLEDVVEIAKVMKVRSMAKELSGAVMEILGTCVSVGCTVDGKDPKDLQQMIADGYVEIPNKEKNGS</sequence>
<evidence type="ECO:0000313" key="9">
    <source>
        <dbReference type="EMBL" id="OTG08667.1"/>
    </source>
</evidence>
<dbReference type="FunFam" id="3.30.1550.10:FF:000002">
    <property type="entry name" value="60S ribosomal protein L12"/>
    <property type="match status" value="1"/>
</dbReference>
<dbReference type="InterPro" id="IPR036769">
    <property type="entry name" value="Ribosomal_uL11_C_sf"/>
</dbReference>
<dbReference type="Gene3D" id="3.30.1550.10">
    <property type="entry name" value="Ribosomal protein L11/L12, N-terminal domain"/>
    <property type="match status" value="1"/>
</dbReference>
<evidence type="ECO:0000256" key="5">
    <source>
        <dbReference type="RuleBase" id="RU003978"/>
    </source>
</evidence>
<dbReference type="InterPro" id="IPR000911">
    <property type="entry name" value="Ribosomal_uL11"/>
</dbReference>
<dbReference type="GO" id="GO:0003729">
    <property type="term" value="F:mRNA binding"/>
    <property type="evidence" value="ECO:0007669"/>
    <property type="project" value="UniProtKB-ARBA"/>
</dbReference>
<evidence type="ECO:0000313" key="8">
    <source>
        <dbReference type="EMBL" id="KAF5773077.1"/>
    </source>
</evidence>
<dbReference type="GO" id="GO:0022625">
    <property type="term" value="C:cytosolic large ribosomal subunit"/>
    <property type="evidence" value="ECO:0000318"/>
    <property type="project" value="GO_Central"/>
</dbReference>
<reference evidence="8" key="3">
    <citation type="submission" date="2020-06" db="EMBL/GenBank/DDBJ databases">
        <title>Helianthus annuus Genome sequencing and assembly Release 2.</title>
        <authorList>
            <person name="Gouzy J."/>
            <person name="Langlade N."/>
            <person name="Munos S."/>
        </authorList>
    </citation>
    <scope>NUCLEOTIDE SEQUENCE</scope>
    <source>
        <tissue evidence="8">Leaves</tissue>
    </source>
</reference>
<evidence type="ECO:0000256" key="2">
    <source>
        <dbReference type="ARBA" id="ARBA00022730"/>
    </source>
</evidence>
<dbReference type="Gramene" id="mRNA:HanXRQr2_Chr13g0584621">
    <property type="protein sequence ID" value="mRNA:HanXRQr2_Chr13g0584621"/>
    <property type="gene ID" value="HanXRQr2_Chr13g0584621"/>
</dbReference>
<dbReference type="InParanoid" id="A0A251TBY3"/>
<keyword evidence="10" id="KW-1185">Reference proteome</keyword>
<keyword evidence="2" id="KW-0699">rRNA-binding</keyword>
<dbReference type="AlphaFoldDB" id="A0A251TBY3"/>
<evidence type="ECO:0000256" key="4">
    <source>
        <dbReference type="ARBA" id="ARBA00023274"/>
    </source>
</evidence>
<accession>A0A251TBY3</accession>
<dbReference type="CDD" id="cd00349">
    <property type="entry name" value="Ribosomal_L11"/>
    <property type="match status" value="1"/>
</dbReference>
<dbReference type="InterPro" id="IPR020783">
    <property type="entry name" value="Ribosomal_uL11_C"/>
</dbReference>
<dbReference type="EMBL" id="CM007900">
    <property type="protein sequence ID" value="OTG08667.1"/>
    <property type="molecule type" value="Genomic_DNA"/>
</dbReference>
<feature type="domain" description="Large ribosomal subunit protein uL11 N-terminal" evidence="7">
    <location>
        <begin position="13"/>
        <end position="70"/>
    </location>
</feature>
<dbReference type="GO" id="GO:0003735">
    <property type="term" value="F:structural constituent of ribosome"/>
    <property type="evidence" value="ECO:0000318"/>
    <property type="project" value="GO_Central"/>
</dbReference>
<keyword evidence="2" id="KW-0694">RNA-binding</keyword>
<dbReference type="SUPFAM" id="SSF54747">
    <property type="entry name" value="Ribosomal L11/L12e N-terminal domain"/>
    <property type="match status" value="1"/>
</dbReference>
<evidence type="ECO:0000259" key="6">
    <source>
        <dbReference type="Pfam" id="PF00298"/>
    </source>
</evidence>
<evidence type="ECO:0000256" key="3">
    <source>
        <dbReference type="ARBA" id="ARBA00022980"/>
    </source>
</evidence>
<reference evidence="9" key="2">
    <citation type="submission" date="2017-02" db="EMBL/GenBank/DDBJ databases">
        <title>Sunflower complete genome.</title>
        <authorList>
            <person name="Langlade N."/>
            <person name="Munos S."/>
        </authorList>
    </citation>
    <scope>NUCLEOTIDE SEQUENCE [LARGE SCALE GENOMIC DNA]</scope>
    <source>
        <tissue evidence="9">Leaves</tissue>
    </source>
</reference>
<proteinExistence type="inferred from homology"/>
<comment type="similarity">
    <text evidence="1 5">Belongs to the universal ribosomal protein uL11 family.</text>
</comment>
<dbReference type="HAMAP" id="MF_00736">
    <property type="entry name" value="Ribosomal_uL11"/>
    <property type="match status" value="1"/>
</dbReference>
<dbReference type="EMBL" id="MNCJ02000328">
    <property type="protein sequence ID" value="KAF5773077.1"/>
    <property type="molecule type" value="Genomic_DNA"/>
</dbReference>
<dbReference type="FunFam" id="1.10.10.250:FF:000002">
    <property type="entry name" value="60S ribosomal protein L12"/>
    <property type="match status" value="1"/>
</dbReference>
<keyword evidence="3 5" id="KW-0689">Ribosomal protein</keyword>
<dbReference type="InterPro" id="IPR020784">
    <property type="entry name" value="Ribosomal_uL11_N"/>
</dbReference>
<dbReference type="GO" id="GO:0006412">
    <property type="term" value="P:translation"/>
    <property type="evidence" value="ECO:0000318"/>
    <property type="project" value="GO_Central"/>
</dbReference>
<gene>
    <name evidence="9" type="ORF">HannXRQ_Chr11g0344261</name>
    <name evidence="8" type="ORF">HanXRQr2_Chr13g0584621</name>
</gene>
<dbReference type="Gene3D" id="1.10.10.250">
    <property type="entry name" value="Ribosomal protein L11, C-terminal domain"/>
    <property type="match status" value="1"/>
</dbReference>
<feature type="domain" description="Large ribosomal subunit protein uL11 C-terminal" evidence="6">
    <location>
        <begin position="75"/>
        <end position="144"/>
    </location>
</feature>
<evidence type="ECO:0000256" key="1">
    <source>
        <dbReference type="ARBA" id="ARBA00010537"/>
    </source>
</evidence>
<dbReference type="PANTHER" id="PTHR11661:SF2">
    <property type="entry name" value="LARGE RIBOSOMAL SUBUNIT PROTEIN UL11"/>
    <property type="match status" value="1"/>
</dbReference>
<dbReference type="PANTHER" id="PTHR11661">
    <property type="entry name" value="60S RIBOSOMAL PROTEIN L12"/>
    <property type="match status" value="1"/>
</dbReference>
<dbReference type="STRING" id="4232.A0A251TBY3"/>
<name>A0A251TBY3_HELAN</name>
<keyword evidence="4 5" id="KW-0687">Ribonucleoprotein</keyword>
<dbReference type="SUPFAM" id="SSF46906">
    <property type="entry name" value="Ribosomal protein L11, C-terminal domain"/>
    <property type="match status" value="1"/>
</dbReference>
<protein>
    <submittedName>
        <fullName evidence="8 9">Ribosomal protein L11/L12</fullName>
    </submittedName>
</protein>
<reference evidence="8 10" key="1">
    <citation type="journal article" date="2017" name="Nature">
        <title>The sunflower genome provides insights into oil metabolism, flowering and Asterid evolution.</title>
        <authorList>
            <person name="Badouin H."/>
            <person name="Gouzy J."/>
            <person name="Grassa C.J."/>
            <person name="Murat F."/>
            <person name="Staton S.E."/>
            <person name="Cottret L."/>
            <person name="Lelandais-Briere C."/>
            <person name="Owens G.L."/>
            <person name="Carrere S."/>
            <person name="Mayjonade B."/>
            <person name="Legrand L."/>
            <person name="Gill N."/>
            <person name="Kane N.C."/>
            <person name="Bowers J.E."/>
            <person name="Hubner S."/>
            <person name="Bellec A."/>
            <person name="Berard A."/>
            <person name="Berges H."/>
            <person name="Blanchet N."/>
            <person name="Boniface M.C."/>
            <person name="Brunel D."/>
            <person name="Catrice O."/>
            <person name="Chaidir N."/>
            <person name="Claudel C."/>
            <person name="Donnadieu C."/>
            <person name="Faraut T."/>
            <person name="Fievet G."/>
            <person name="Helmstetter N."/>
            <person name="King M."/>
            <person name="Knapp S.J."/>
            <person name="Lai Z."/>
            <person name="Le Paslier M.C."/>
            <person name="Lippi Y."/>
            <person name="Lorenzon L."/>
            <person name="Mandel J.R."/>
            <person name="Marage G."/>
            <person name="Marchand G."/>
            <person name="Marquand E."/>
            <person name="Bret-Mestries E."/>
            <person name="Morien E."/>
            <person name="Nambeesan S."/>
            <person name="Nguyen T."/>
            <person name="Pegot-Espagnet P."/>
            <person name="Pouilly N."/>
            <person name="Raftis F."/>
            <person name="Sallet E."/>
            <person name="Schiex T."/>
            <person name="Thomas J."/>
            <person name="Vandecasteele C."/>
            <person name="Vares D."/>
            <person name="Vear F."/>
            <person name="Vautrin S."/>
            <person name="Crespi M."/>
            <person name="Mangin B."/>
            <person name="Burke J.M."/>
            <person name="Salse J."/>
            <person name="Munos S."/>
            <person name="Vincourt P."/>
            <person name="Rieseberg L.H."/>
            <person name="Langlade N.B."/>
        </authorList>
    </citation>
    <scope>NUCLEOTIDE SEQUENCE [LARGE SCALE GENOMIC DNA]</scope>
    <source>
        <strain evidence="10">cv. SF193</strain>
        <tissue evidence="8">Leaves</tissue>
    </source>
</reference>
<organism evidence="9 10">
    <name type="scientific">Helianthus annuus</name>
    <name type="common">Common sunflower</name>
    <dbReference type="NCBI Taxonomy" id="4232"/>
    <lineage>
        <taxon>Eukaryota</taxon>
        <taxon>Viridiplantae</taxon>
        <taxon>Streptophyta</taxon>
        <taxon>Embryophyta</taxon>
        <taxon>Tracheophyta</taxon>
        <taxon>Spermatophyta</taxon>
        <taxon>Magnoliopsida</taxon>
        <taxon>eudicotyledons</taxon>
        <taxon>Gunneridae</taxon>
        <taxon>Pentapetalae</taxon>
        <taxon>asterids</taxon>
        <taxon>campanulids</taxon>
        <taxon>Asterales</taxon>
        <taxon>Asteraceae</taxon>
        <taxon>Asteroideae</taxon>
        <taxon>Heliantheae alliance</taxon>
        <taxon>Heliantheae</taxon>
        <taxon>Helianthus</taxon>
    </lineage>
</organism>